<evidence type="ECO:0008006" key="4">
    <source>
        <dbReference type="Google" id="ProtNLM"/>
    </source>
</evidence>
<organism evidence="2 3">
    <name type="scientific">Gordonia araii NBRC 100433</name>
    <dbReference type="NCBI Taxonomy" id="1073574"/>
    <lineage>
        <taxon>Bacteria</taxon>
        <taxon>Bacillati</taxon>
        <taxon>Actinomycetota</taxon>
        <taxon>Actinomycetes</taxon>
        <taxon>Mycobacteriales</taxon>
        <taxon>Gordoniaceae</taxon>
        <taxon>Gordonia</taxon>
    </lineage>
</organism>
<accession>G7H1S4</accession>
<evidence type="ECO:0000256" key="1">
    <source>
        <dbReference type="SAM" id="MobiDB-lite"/>
    </source>
</evidence>
<feature type="compositionally biased region" description="Polar residues" evidence="1">
    <location>
        <begin position="44"/>
        <end position="58"/>
    </location>
</feature>
<dbReference type="AlphaFoldDB" id="G7H1S4"/>
<protein>
    <recommendedName>
        <fullName evidence="4">Lipoprotein</fullName>
    </recommendedName>
</protein>
<evidence type="ECO:0000313" key="3">
    <source>
        <dbReference type="Proteomes" id="UP000035088"/>
    </source>
</evidence>
<dbReference type="EMBL" id="BAEE01000048">
    <property type="protein sequence ID" value="GAB09799.1"/>
    <property type="molecule type" value="Genomic_DNA"/>
</dbReference>
<evidence type="ECO:0000313" key="2">
    <source>
        <dbReference type="EMBL" id="GAB09799.1"/>
    </source>
</evidence>
<comment type="caution">
    <text evidence="2">The sequence shown here is derived from an EMBL/GenBank/DDBJ whole genome shotgun (WGS) entry which is preliminary data.</text>
</comment>
<sequence length="238" mass="25428">MNRRLAVVCTVTIILFTSACSSTDQGGDPKSAGPLSSCDATAPTGKTTTLETESSNGRTVEVKIPLLPEWGRPIGSGIPQPGGPTPGLGKGSRVDRSGAWVMVDAEIDFEPPTPVDDSPRELGFWRLPRPSPIPPEELGISIDDDRNGTVCGQEAHLLRQHPTRNGSQAPYVRGELTITCSCGGDTPVIVVVKVDTHERRPPIDTRSTRNDGPPPHPSLFESEIALILANVQVGWENE</sequence>
<gene>
    <name evidence="2" type="ORF">GOARA_048_00010</name>
</gene>
<feature type="region of interest" description="Disordered" evidence="1">
    <location>
        <begin position="197"/>
        <end position="219"/>
    </location>
</feature>
<name>G7H1S4_9ACTN</name>
<dbReference type="PROSITE" id="PS51257">
    <property type="entry name" value="PROKAR_LIPOPROTEIN"/>
    <property type="match status" value="1"/>
</dbReference>
<proteinExistence type="predicted"/>
<dbReference type="Proteomes" id="UP000035088">
    <property type="component" value="Unassembled WGS sequence"/>
</dbReference>
<reference evidence="2 3" key="1">
    <citation type="submission" date="2011-11" db="EMBL/GenBank/DDBJ databases">
        <title>Whole genome shotgun sequence of Gordonia araii NBRC 100433.</title>
        <authorList>
            <person name="Yoshida Y."/>
            <person name="Hosoyama A."/>
            <person name="Tsuchikane K."/>
            <person name="Katsumata H."/>
            <person name="Yamazaki S."/>
            <person name="Fujita N."/>
        </authorList>
    </citation>
    <scope>NUCLEOTIDE SEQUENCE [LARGE SCALE GENOMIC DNA]</scope>
    <source>
        <strain evidence="2 3">NBRC 100433</strain>
    </source>
</reference>
<feature type="compositionally biased region" description="Basic and acidic residues" evidence="1">
    <location>
        <begin position="197"/>
        <end position="209"/>
    </location>
</feature>
<keyword evidence="3" id="KW-1185">Reference proteome</keyword>
<feature type="region of interest" description="Disordered" evidence="1">
    <location>
        <begin position="22"/>
        <end position="94"/>
    </location>
</feature>